<evidence type="ECO:0000313" key="2">
    <source>
        <dbReference type="EnsemblPlants" id="cds.evm.model.01.1609"/>
    </source>
</evidence>
<sequence length="233" mass="24581">MCGVLGHQRRGCSLASPVMIMNSEDKPVPLFGPWLSPSSAYGDMFSGFEPVMARGLMAPSQNFKARASPHSQAVDGRRGGDRSKPPGFSSSRRFHLSLKTIARSLVDAATVEALQVAWLPMASSEHPVHGLPFPSNKVVGSQVVGGNVFESIPILVSEGLNASKNELILNLVNGDPIVVDHGHHEIGPLAFIGPVTNSIGVVGPHGTNNNWASMFVGGPDLARAATKHSTCSF</sequence>
<keyword evidence="3" id="KW-1185">Reference proteome</keyword>
<dbReference type="EnsemblPlants" id="evm.model.01.1609">
    <property type="protein sequence ID" value="cds.evm.model.01.1609"/>
    <property type="gene ID" value="evm.TU.01.1609"/>
</dbReference>
<reference evidence="2" key="1">
    <citation type="submission" date="2018-11" db="EMBL/GenBank/DDBJ databases">
        <authorList>
            <person name="Grassa J C."/>
        </authorList>
    </citation>
    <scope>NUCLEOTIDE SEQUENCE [LARGE SCALE GENOMIC DNA]</scope>
</reference>
<feature type="compositionally biased region" description="Basic and acidic residues" evidence="1">
    <location>
        <begin position="75"/>
        <end position="84"/>
    </location>
</feature>
<evidence type="ECO:0000313" key="3">
    <source>
        <dbReference type="Proteomes" id="UP000596661"/>
    </source>
</evidence>
<proteinExistence type="predicted"/>
<dbReference type="Proteomes" id="UP000596661">
    <property type="component" value="Chromosome 1"/>
</dbReference>
<dbReference type="Gramene" id="evm.model.01.1609">
    <property type="protein sequence ID" value="cds.evm.model.01.1609"/>
    <property type="gene ID" value="evm.TU.01.1609"/>
</dbReference>
<dbReference type="EMBL" id="UZAU01000041">
    <property type="status" value="NOT_ANNOTATED_CDS"/>
    <property type="molecule type" value="Genomic_DNA"/>
</dbReference>
<dbReference type="AlphaFoldDB" id="A0A803NHT7"/>
<evidence type="ECO:0000256" key="1">
    <source>
        <dbReference type="SAM" id="MobiDB-lite"/>
    </source>
</evidence>
<organism evidence="2 3">
    <name type="scientific">Cannabis sativa</name>
    <name type="common">Hemp</name>
    <name type="synonym">Marijuana</name>
    <dbReference type="NCBI Taxonomy" id="3483"/>
    <lineage>
        <taxon>Eukaryota</taxon>
        <taxon>Viridiplantae</taxon>
        <taxon>Streptophyta</taxon>
        <taxon>Embryophyta</taxon>
        <taxon>Tracheophyta</taxon>
        <taxon>Spermatophyta</taxon>
        <taxon>Magnoliopsida</taxon>
        <taxon>eudicotyledons</taxon>
        <taxon>Gunneridae</taxon>
        <taxon>Pentapetalae</taxon>
        <taxon>rosids</taxon>
        <taxon>fabids</taxon>
        <taxon>Rosales</taxon>
        <taxon>Cannabaceae</taxon>
        <taxon>Cannabis</taxon>
    </lineage>
</organism>
<feature type="region of interest" description="Disordered" evidence="1">
    <location>
        <begin position="62"/>
        <end position="91"/>
    </location>
</feature>
<protein>
    <submittedName>
        <fullName evidence="2">Uncharacterized protein</fullName>
    </submittedName>
</protein>
<accession>A0A803NHT7</accession>
<name>A0A803NHT7_CANSA</name>
<reference evidence="2" key="2">
    <citation type="submission" date="2021-03" db="UniProtKB">
        <authorList>
            <consortium name="EnsemblPlants"/>
        </authorList>
    </citation>
    <scope>IDENTIFICATION</scope>
</reference>